<dbReference type="Gene3D" id="3.40.309.10">
    <property type="entry name" value="Aldehyde Dehydrogenase, Chain A, domain 2"/>
    <property type="match status" value="1"/>
</dbReference>
<protein>
    <recommendedName>
        <fullName evidence="3">Aldehyde dehydrogenase domain-containing protein</fullName>
    </recommendedName>
</protein>
<dbReference type="InterPro" id="IPR016163">
    <property type="entry name" value="Ald_DH_C"/>
</dbReference>
<dbReference type="InterPro" id="IPR015590">
    <property type="entry name" value="Aldehyde_DH_dom"/>
</dbReference>
<evidence type="ECO:0000256" key="1">
    <source>
        <dbReference type="ARBA" id="ARBA00009986"/>
    </source>
</evidence>
<accession>A0ABN0DPH9</accession>
<dbReference type="InterPro" id="IPR051020">
    <property type="entry name" value="ALDH-related_metabolic_enz"/>
</dbReference>
<evidence type="ECO:0000256" key="2">
    <source>
        <dbReference type="ARBA" id="ARBA00023002"/>
    </source>
</evidence>
<dbReference type="Pfam" id="PF00171">
    <property type="entry name" value="Aldedh"/>
    <property type="match status" value="1"/>
</dbReference>
<evidence type="ECO:0000259" key="3">
    <source>
        <dbReference type="Pfam" id="PF00171"/>
    </source>
</evidence>
<feature type="domain" description="Aldehyde dehydrogenase" evidence="3">
    <location>
        <begin position="14"/>
        <end position="468"/>
    </location>
</feature>
<comment type="caution">
    <text evidence="4">The sequence shown here is derived from an EMBL/GenBank/DDBJ whole genome shotgun (WGS) entry which is preliminary data.</text>
</comment>
<dbReference type="InterPro" id="IPR016161">
    <property type="entry name" value="Ald_DH/histidinol_DH"/>
</dbReference>
<dbReference type="Gene3D" id="3.40.605.10">
    <property type="entry name" value="Aldehyde Dehydrogenase, Chain A, domain 1"/>
    <property type="match status" value="1"/>
</dbReference>
<keyword evidence="2" id="KW-0560">Oxidoreductase</keyword>
<reference evidence="4 5" key="1">
    <citation type="submission" date="2011-08" db="EMBL/GenBank/DDBJ databases">
        <title>The Genome Sequence of Selenomonas noxia F0398.</title>
        <authorList>
            <consortium name="The Broad Institute Genome Sequencing Platform"/>
            <person name="Earl A."/>
            <person name="Ward D."/>
            <person name="Feldgarden M."/>
            <person name="Gevers D."/>
            <person name="Izard J."/>
            <person name="Ganesan A."/>
            <person name="Blanton J.M."/>
            <person name="Baranova O.V."/>
            <person name="Tanner A.C."/>
            <person name="Dewhirst F.E."/>
            <person name="Young S.K."/>
            <person name="Zeng Q."/>
            <person name="Gargeya S."/>
            <person name="Fitzgerald M."/>
            <person name="Haas B."/>
            <person name="Abouelleil A."/>
            <person name="Alvarado L."/>
            <person name="Arachchi H.M."/>
            <person name="Berlin A."/>
            <person name="Brown A."/>
            <person name="Chapman S.B."/>
            <person name="Chen Z."/>
            <person name="Dunbar C."/>
            <person name="Freedman E."/>
            <person name="Gearin G."/>
            <person name="Gellesch M."/>
            <person name="Goldberg J."/>
            <person name="Griggs A."/>
            <person name="Gujja S."/>
            <person name="Heiman D."/>
            <person name="Howarth C."/>
            <person name="Larson L."/>
            <person name="Lui A."/>
            <person name="MacDonald P.J.P."/>
            <person name="Montmayeur A."/>
            <person name="Murphy C."/>
            <person name="Neiman D."/>
            <person name="Pearson M."/>
            <person name="Priest M."/>
            <person name="Roberts A."/>
            <person name="Saif S."/>
            <person name="Shea T."/>
            <person name="Shenoy N."/>
            <person name="Sisk P."/>
            <person name="Stolte C."/>
            <person name="Sykes S."/>
            <person name="Wortman J."/>
            <person name="Nusbaum C."/>
            <person name="Birren B."/>
        </authorList>
    </citation>
    <scope>NUCLEOTIDE SEQUENCE [LARGE SCALE GENOMIC DNA]</scope>
    <source>
        <strain evidence="4 5">F0398</strain>
    </source>
</reference>
<dbReference type="Proteomes" id="UP000003175">
    <property type="component" value="Unassembled WGS sequence"/>
</dbReference>
<gene>
    <name evidence="4" type="ORF">HMPREF9432_01322</name>
</gene>
<dbReference type="SUPFAM" id="SSF53720">
    <property type="entry name" value="ALDH-like"/>
    <property type="match status" value="1"/>
</dbReference>
<dbReference type="EMBL" id="ADGH01000012">
    <property type="protein sequence ID" value="EHG24472.1"/>
    <property type="molecule type" value="Genomic_DNA"/>
</dbReference>
<organism evidence="4 5">
    <name type="scientific">Selenomonas noxia F0398</name>
    <dbReference type="NCBI Taxonomy" id="702437"/>
    <lineage>
        <taxon>Bacteria</taxon>
        <taxon>Bacillati</taxon>
        <taxon>Bacillota</taxon>
        <taxon>Negativicutes</taxon>
        <taxon>Selenomonadales</taxon>
        <taxon>Selenomonadaceae</taxon>
        <taxon>Selenomonas</taxon>
    </lineage>
</organism>
<sequence length="475" mass="50687">MKTIEMLIGGAYVSGESTLPVCHKATGEQIAAICTAGEAEVRAAADAAERAFREVKLSPYERYEILMRAANLMRERREEFAEALSAEAGKPIRDARGEIDRAYQTLILSAEEAKRLRGETVPLAGAPGCAGRMAFTIRRPLGVVCAITPFNFPVNLAAHKIGPALAAGNTVIYKPASATPLTAALLCDVFQEAGLPAGCLNLIYGEGGRVGRLLTADERIRMFSFTGSVLVGKVLHEAVGFRRISLELGSNSANIVHEDVADVAWAAEHCARHAFVNAGQVCISCQRVYAARSIYEEFCAAAAEAARNFKGGDLMDVHTQIGPMISVREAERIEAWVEEAASAGARVLAGGQRTGAFYEPTVLTDVTPAMKVVSEETFAPVVSIIPYDTIEEAVAAVNDTRYGLQAGVFTRSLAVANYCAEHLEVGGVIIGDGATFRMDNMPYGGVKDSGIGREGPAYAIRELTEEKLIVLNVEG</sequence>
<keyword evidence="5" id="KW-1185">Reference proteome</keyword>
<comment type="similarity">
    <text evidence="1">Belongs to the aldehyde dehydrogenase family.</text>
</comment>
<evidence type="ECO:0000313" key="4">
    <source>
        <dbReference type="EMBL" id="EHG24472.1"/>
    </source>
</evidence>
<dbReference type="PANTHER" id="PTHR42991">
    <property type="entry name" value="ALDEHYDE DEHYDROGENASE"/>
    <property type="match status" value="1"/>
</dbReference>
<evidence type="ECO:0000313" key="5">
    <source>
        <dbReference type="Proteomes" id="UP000003175"/>
    </source>
</evidence>
<dbReference type="InterPro" id="IPR016162">
    <property type="entry name" value="Ald_DH_N"/>
</dbReference>
<dbReference type="PANTHER" id="PTHR42991:SF1">
    <property type="entry name" value="ALDEHYDE DEHYDROGENASE"/>
    <property type="match status" value="1"/>
</dbReference>
<name>A0ABN0DPH9_9FIRM</name>
<dbReference type="RefSeq" id="WP_006696580.1">
    <property type="nucleotide sequence ID" value="NZ_JH376859.1"/>
</dbReference>
<proteinExistence type="inferred from homology"/>